<dbReference type="RefSeq" id="WP_315745576.1">
    <property type="nucleotide sequence ID" value="NZ_JAVYAA010000002.1"/>
</dbReference>
<organism evidence="2 3">
    <name type="scientific">Paenibacillus suaedae</name>
    <dbReference type="NCBI Taxonomy" id="3077233"/>
    <lineage>
        <taxon>Bacteria</taxon>
        <taxon>Bacillati</taxon>
        <taxon>Bacillota</taxon>
        <taxon>Bacilli</taxon>
        <taxon>Bacillales</taxon>
        <taxon>Paenibacillaceae</taxon>
        <taxon>Paenibacillus</taxon>
    </lineage>
</organism>
<name>A0AAJ2JZ09_9BACL</name>
<accession>A0AAJ2JZ09</accession>
<dbReference type="InterPro" id="IPR024775">
    <property type="entry name" value="DinB-like"/>
</dbReference>
<sequence>MTNMTPHQSLLSLEESVKQVVQELDLYSMEEITRKPSEEEWSLGQVYMHLIRSALFMQLRQVEVCRDMTADAASSDQLEKTQQGSMVFAAGSIPPIRVKVPASPEYTPPQPASKEEIVEGMQAVLRRMNELEPVIASIPENRRTMHPGFGYLSAMEWYLLVDMHFRHHALQRGRLAEFLRGTPSASY</sequence>
<dbReference type="Proteomes" id="UP001250538">
    <property type="component" value="Unassembled WGS sequence"/>
</dbReference>
<protein>
    <submittedName>
        <fullName evidence="2">DinB family protein</fullName>
    </submittedName>
</protein>
<evidence type="ECO:0000259" key="1">
    <source>
        <dbReference type="Pfam" id="PF12867"/>
    </source>
</evidence>
<dbReference type="Gene3D" id="1.20.120.450">
    <property type="entry name" value="dinb family like domain"/>
    <property type="match status" value="1"/>
</dbReference>
<comment type="caution">
    <text evidence="2">The sequence shown here is derived from an EMBL/GenBank/DDBJ whole genome shotgun (WGS) entry which is preliminary data.</text>
</comment>
<dbReference type="EMBL" id="JAVYAA010000002">
    <property type="protein sequence ID" value="MDT8976838.1"/>
    <property type="molecule type" value="Genomic_DNA"/>
</dbReference>
<dbReference type="Pfam" id="PF12867">
    <property type="entry name" value="DinB_2"/>
    <property type="match status" value="1"/>
</dbReference>
<dbReference type="SUPFAM" id="SSF109854">
    <property type="entry name" value="DinB/YfiT-like putative metalloenzymes"/>
    <property type="match status" value="1"/>
</dbReference>
<evidence type="ECO:0000313" key="3">
    <source>
        <dbReference type="Proteomes" id="UP001250538"/>
    </source>
</evidence>
<reference evidence="3" key="1">
    <citation type="submission" date="2023-09" db="EMBL/GenBank/DDBJ databases">
        <title>Paenibacillus sp. chi10 Genome sequencing and assembly.</title>
        <authorList>
            <person name="Kim I."/>
        </authorList>
    </citation>
    <scope>NUCLEOTIDE SEQUENCE [LARGE SCALE GENOMIC DNA]</scope>
    <source>
        <strain evidence="3">chi10</strain>
    </source>
</reference>
<dbReference type="AlphaFoldDB" id="A0AAJ2JZ09"/>
<gene>
    <name evidence="2" type="ORF">RQP50_11345</name>
</gene>
<keyword evidence="3" id="KW-1185">Reference proteome</keyword>
<feature type="domain" description="DinB-like" evidence="1">
    <location>
        <begin position="16"/>
        <end position="171"/>
    </location>
</feature>
<evidence type="ECO:0000313" key="2">
    <source>
        <dbReference type="EMBL" id="MDT8976838.1"/>
    </source>
</evidence>
<proteinExistence type="predicted"/>
<dbReference type="InterPro" id="IPR034660">
    <property type="entry name" value="DinB/YfiT-like"/>
</dbReference>